<sequence length="494" mass="56661">MEKKGKNTSQKKNLAKMQTMKLNDCKVVILKLVDELLDATSMMSNSPSIKEQWSIHLVIVNLLSKINQFEAEFDLKPLSQRNDQSIEKLTKWATKNGAILNGVEIHKFENYAYGMKATKNIAVGDKLVTVPRALMMTEENIPSSPLWKLHSQDMMLRNMPNVALAIFILVESLRKDKKSFWHSYLTTLPVTYSTPVYFDVADLEALKGSPAFEAALKLNRNIARQYAYFKKLFQLSSDPASVILKDTFTYEYYRWAVSTLMSRQNTVPSSDNPSENVSALIPLWDMFNHHSGRLSTDFVKSNNVCVCYADADYVADEQVYIFYGVRTNADFLVHNGFVYPDNEHDAVKIRLGVSRSDPLYSLRYRLLQTLSLPALADFYLTPGSFPIDGKLLAFVRIFNMDQKTLDDWIQMEEKNCLNLTLLDGTLDPALEIKCWEFLQVRINLLIKQYPAPSENVDKLSTFQQLAYTQIQLEMDILKNALEYVKQRLDIMLKP</sequence>
<evidence type="ECO:0000256" key="6">
    <source>
        <dbReference type="ARBA" id="ARBA00023203"/>
    </source>
</evidence>
<dbReference type="EMBL" id="GFXV01002000">
    <property type="protein sequence ID" value="MBW13805.1"/>
    <property type="molecule type" value="Transcribed_RNA"/>
</dbReference>
<gene>
    <name evidence="9" type="primary">SETD3</name>
</gene>
<dbReference type="Gene3D" id="3.90.1410.10">
    <property type="entry name" value="set domain protein methyltransferase, domain 1"/>
    <property type="match status" value="1"/>
</dbReference>
<dbReference type="GO" id="GO:0032259">
    <property type="term" value="P:methylation"/>
    <property type="evidence" value="ECO:0007669"/>
    <property type="project" value="UniProtKB-KW"/>
</dbReference>
<dbReference type="Pfam" id="PF09273">
    <property type="entry name" value="Rubis-subs-bind"/>
    <property type="match status" value="1"/>
</dbReference>
<dbReference type="InterPro" id="IPR046341">
    <property type="entry name" value="SET_dom_sf"/>
</dbReference>
<keyword evidence="6" id="KW-0009">Actin-binding</keyword>
<keyword evidence="2" id="KW-0963">Cytoplasm</keyword>
<keyword evidence="4 7" id="KW-0808">Transferase</keyword>
<dbReference type="PROSITE" id="PS51565">
    <property type="entry name" value="SAM_MT85_SETD3"/>
    <property type="match status" value="1"/>
</dbReference>
<evidence type="ECO:0000256" key="3">
    <source>
        <dbReference type="ARBA" id="ARBA00022603"/>
    </source>
</evidence>
<organism evidence="9">
    <name type="scientific">Melanaphis sacchari</name>
    <dbReference type="NCBI Taxonomy" id="742174"/>
    <lineage>
        <taxon>Eukaryota</taxon>
        <taxon>Metazoa</taxon>
        <taxon>Ecdysozoa</taxon>
        <taxon>Arthropoda</taxon>
        <taxon>Hexapoda</taxon>
        <taxon>Insecta</taxon>
        <taxon>Pterygota</taxon>
        <taxon>Neoptera</taxon>
        <taxon>Paraneoptera</taxon>
        <taxon>Hemiptera</taxon>
        <taxon>Sternorrhyncha</taxon>
        <taxon>Aphidomorpha</taxon>
        <taxon>Aphidoidea</taxon>
        <taxon>Aphididae</taxon>
        <taxon>Aphidini</taxon>
        <taxon>Melanaphis</taxon>
    </lineage>
</organism>
<dbReference type="PROSITE" id="PS50280">
    <property type="entry name" value="SET"/>
    <property type="match status" value="1"/>
</dbReference>
<evidence type="ECO:0000256" key="7">
    <source>
        <dbReference type="PROSITE-ProRule" id="PRU00898"/>
    </source>
</evidence>
<comment type="catalytic activity">
    <reaction evidence="7">
        <text>L-histidyl-[protein] + S-adenosyl-L-methionine = N(tele)-methyl-L-histidyl-[protein] + S-adenosyl-L-homocysteine + H(+)</text>
        <dbReference type="Rhea" id="RHEA:19369"/>
        <dbReference type="Rhea" id="RHEA-COMP:9745"/>
        <dbReference type="Rhea" id="RHEA-COMP:11600"/>
        <dbReference type="ChEBI" id="CHEBI:15378"/>
        <dbReference type="ChEBI" id="CHEBI:16367"/>
        <dbReference type="ChEBI" id="CHEBI:29979"/>
        <dbReference type="ChEBI" id="CHEBI:57856"/>
        <dbReference type="ChEBI" id="CHEBI:59789"/>
        <dbReference type="EC" id="2.1.1.85"/>
    </reaction>
</comment>
<dbReference type="Gene3D" id="3.90.1420.10">
    <property type="entry name" value="Rubisco LSMT, substrate-binding domain"/>
    <property type="match status" value="1"/>
</dbReference>
<dbReference type="GO" id="GO:0018064">
    <property type="term" value="F:protein-L-histidine N-tele-methyltransferase activity"/>
    <property type="evidence" value="ECO:0007669"/>
    <property type="project" value="UniProtKB-EC"/>
</dbReference>
<evidence type="ECO:0000256" key="4">
    <source>
        <dbReference type="ARBA" id="ARBA00022679"/>
    </source>
</evidence>
<accession>A0A2H8TI53</accession>
<dbReference type="GO" id="GO:0016279">
    <property type="term" value="F:protein-lysine N-methyltransferase activity"/>
    <property type="evidence" value="ECO:0007669"/>
    <property type="project" value="TreeGrafter"/>
</dbReference>
<comment type="similarity">
    <text evidence="7">Belongs to the class V-like SAM-binding methyltransferase superfamily. SETD3 actin-histidine methyltransferase family.</text>
</comment>
<reference evidence="9" key="1">
    <citation type="submission" date="2017-10" db="EMBL/GenBank/DDBJ databases">
        <title>Transcriptome Assembly of Sugarcane Aphid Adults.</title>
        <authorList>
            <person name="Scully E.D."/>
            <person name="Palmer N.A."/>
            <person name="Geib S.M."/>
            <person name="Sarath G."/>
            <person name="Sattler S.E."/>
        </authorList>
    </citation>
    <scope>NUCLEOTIDE SEQUENCE</scope>
    <source>
        <tissue evidence="9">Whole body</tissue>
    </source>
</reference>
<dbReference type="SUPFAM" id="SSF82199">
    <property type="entry name" value="SET domain"/>
    <property type="match status" value="1"/>
</dbReference>
<dbReference type="PANTHER" id="PTHR13271">
    <property type="entry name" value="UNCHARACTERIZED PUTATIVE METHYLTRANSFERASE"/>
    <property type="match status" value="1"/>
</dbReference>
<dbReference type="InterPro" id="IPR036464">
    <property type="entry name" value="Rubisco_LSMT_subst-bd_sf"/>
</dbReference>
<proteinExistence type="inferred from homology"/>
<dbReference type="InterPro" id="IPR044428">
    <property type="entry name" value="SETD3_SET"/>
</dbReference>
<evidence type="ECO:0000256" key="1">
    <source>
        <dbReference type="ARBA" id="ARBA00004496"/>
    </source>
</evidence>
<dbReference type="InterPro" id="IPR025785">
    <property type="entry name" value="SETD3"/>
</dbReference>
<name>A0A2H8TI53_9HEMI</name>
<dbReference type="InterPro" id="IPR001214">
    <property type="entry name" value="SET_dom"/>
</dbReference>
<dbReference type="CDD" id="cd19176">
    <property type="entry name" value="SET_SETD3"/>
    <property type="match status" value="1"/>
</dbReference>
<feature type="domain" description="SET" evidence="8">
    <location>
        <begin position="101"/>
        <end position="324"/>
    </location>
</feature>
<evidence type="ECO:0000313" key="9">
    <source>
        <dbReference type="EMBL" id="MBW13805.1"/>
    </source>
</evidence>
<evidence type="ECO:0000259" key="8">
    <source>
        <dbReference type="PROSITE" id="PS50280"/>
    </source>
</evidence>
<dbReference type="PANTHER" id="PTHR13271:SF47">
    <property type="entry name" value="ACTIN-HISTIDINE N-METHYLTRANSFERASE"/>
    <property type="match status" value="1"/>
</dbReference>
<keyword evidence="5 7" id="KW-0949">S-adenosyl-L-methionine</keyword>
<evidence type="ECO:0000256" key="5">
    <source>
        <dbReference type="ARBA" id="ARBA00022691"/>
    </source>
</evidence>
<dbReference type="EC" id="2.1.1.85" evidence="7"/>
<dbReference type="InterPro" id="IPR050600">
    <property type="entry name" value="SETD3_SETD6_MTase"/>
</dbReference>
<comment type="subcellular location">
    <subcellularLocation>
        <location evidence="1">Cytoplasm</location>
    </subcellularLocation>
</comment>
<dbReference type="GO" id="GO:0003779">
    <property type="term" value="F:actin binding"/>
    <property type="evidence" value="ECO:0007669"/>
    <property type="project" value="UniProtKB-KW"/>
</dbReference>
<dbReference type="InterPro" id="IPR015353">
    <property type="entry name" value="Rubisco_LSMT_subst-bd"/>
</dbReference>
<dbReference type="AlphaFoldDB" id="A0A2H8TI53"/>
<keyword evidence="3 7" id="KW-0489">Methyltransferase</keyword>
<dbReference type="OrthoDB" id="441812at2759"/>
<evidence type="ECO:0000256" key="2">
    <source>
        <dbReference type="ARBA" id="ARBA00022490"/>
    </source>
</evidence>
<dbReference type="GO" id="GO:0005737">
    <property type="term" value="C:cytoplasm"/>
    <property type="evidence" value="ECO:0007669"/>
    <property type="project" value="UniProtKB-SubCell"/>
</dbReference>
<protein>
    <recommendedName>
        <fullName evidence="7">protein-histidine N-methyltransferase</fullName>
        <ecNumber evidence="7">2.1.1.85</ecNumber>
    </recommendedName>
</protein>
<dbReference type="SUPFAM" id="SSF81822">
    <property type="entry name" value="RuBisCo LSMT C-terminal, substrate-binding domain"/>
    <property type="match status" value="1"/>
</dbReference>